<gene>
    <name evidence="2" type="ORF">CEPIT_LOCUS40880</name>
</gene>
<accession>A0AAV0G6Z2</accession>
<protein>
    <submittedName>
        <fullName evidence="2">Uncharacterized protein</fullName>
    </submittedName>
</protein>
<sequence length="166" mass="17681">MGYQRSEAAEGSHANKESETILPQDWLTRSNVLIQDLSSLCDFISYIGFVKTTSVLSGYEMVAVKGPSAVSVDCDSVRFVGSSGPCSVGLIKLLLLLVFVGVLGAVFVYNGIIPIINLKIKTFSTPLVAVLHFSAVAVFSSLLLPSTPSMWAAGLKGYRADLDMDG</sequence>
<keyword evidence="1" id="KW-1133">Transmembrane helix</keyword>
<keyword evidence="1" id="KW-0472">Membrane</keyword>
<feature type="transmembrane region" description="Helical" evidence="1">
    <location>
        <begin position="93"/>
        <end position="117"/>
    </location>
</feature>
<dbReference type="EMBL" id="CAMAPF010001056">
    <property type="protein sequence ID" value="CAH9143713.1"/>
    <property type="molecule type" value="Genomic_DNA"/>
</dbReference>
<organism evidence="2 3">
    <name type="scientific">Cuscuta epithymum</name>
    <dbReference type="NCBI Taxonomy" id="186058"/>
    <lineage>
        <taxon>Eukaryota</taxon>
        <taxon>Viridiplantae</taxon>
        <taxon>Streptophyta</taxon>
        <taxon>Embryophyta</taxon>
        <taxon>Tracheophyta</taxon>
        <taxon>Spermatophyta</taxon>
        <taxon>Magnoliopsida</taxon>
        <taxon>eudicotyledons</taxon>
        <taxon>Gunneridae</taxon>
        <taxon>Pentapetalae</taxon>
        <taxon>asterids</taxon>
        <taxon>lamiids</taxon>
        <taxon>Solanales</taxon>
        <taxon>Convolvulaceae</taxon>
        <taxon>Cuscuteae</taxon>
        <taxon>Cuscuta</taxon>
        <taxon>Cuscuta subgen. Cuscuta</taxon>
    </lineage>
</organism>
<name>A0AAV0G6Z2_9ASTE</name>
<dbReference type="Proteomes" id="UP001152523">
    <property type="component" value="Unassembled WGS sequence"/>
</dbReference>
<reference evidence="2" key="1">
    <citation type="submission" date="2022-07" db="EMBL/GenBank/DDBJ databases">
        <authorList>
            <person name="Macas J."/>
            <person name="Novak P."/>
            <person name="Neumann P."/>
        </authorList>
    </citation>
    <scope>NUCLEOTIDE SEQUENCE</scope>
</reference>
<dbReference type="PANTHER" id="PTHR46431:SF7">
    <property type="entry name" value="SNARE ASSOCIATED GOLGI PROTEIN FAMILY"/>
    <property type="match status" value="1"/>
</dbReference>
<dbReference type="AlphaFoldDB" id="A0AAV0G6Z2"/>
<keyword evidence="1" id="KW-0812">Transmembrane</keyword>
<evidence type="ECO:0000313" key="3">
    <source>
        <dbReference type="Proteomes" id="UP001152523"/>
    </source>
</evidence>
<comment type="caution">
    <text evidence="2">The sequence shown here is derived from an EMBL/GenBank/DDBJ whole genome shotgun (WGS) entry which is preliminary data.</text>
</comment>
<evidence type="ECO:0000256" key="1">
    <source>
        <dbReference type="SAM" id="Phobius"/>
    </source>
</evidence>
<feature type="transmembrane region" description="Helical" evidence="1">
    <location>
        <begin position="123"/>
        <end position="144"/>
    </location>
</feature>
<evidence type="ECO:0000313" key="2">
    <source>
        <dbReference type="EMBL" id="CAH9143713.1"/>
    </source>
</evidence>
<dbReference type="PANTHER" id="PTHR46431">
    <property type="entry name" value="EXPRESSED PROTEIN"/>
    <property type="match status" value="1"/>
</dbReference>
<keyword evidence="3" id="KW-1185">Reference proteome</keyword>
<proteinExistence type="predicted"/>